<reference evidence="2" key="1">
    <citation type="submission" date="2014-01" db="EMBL/GenBank/DDBJ databases">
        <authorList>
            <person name="Aslett M."/>
        </authorList>
    </citation>
    <scope>NUCLEOTIDE SEQUENCE</scope>
</reference>
<evidence type="ECO:0000313" key="3">
    <source>
        <dbReference type="Proteomes" id="UP000030665"/>
    </source>
</evidence>
<sequence>MEVVNIAKELGGEGFSDMVEDDELMQSPTGSDDDVMEDTDAQIPSDWMLQKLASIFRQAQVLEDLIAKYDPSIERRYGACILAVDISLLPLPPENFSAYAEALIAALLQRVALEVAACNASISLASAAFEVARRFYLAWSDIEDAVVSPSSCLFLAPHLTSRVFSNTNFTFVSIALPIERLALFRYPNFHKHTFSCKSGIPALLIFFTVASMANVAWWWTSVTYQPDKIVSITCTSQQCSYSFTFGIGLFYLVGDCVCLFALCLLGLANYRHRFLNSTVSYSVTFLFVCVTTNVVLAILPDIINVIRLVTPVSRGLQRLSNSFRSIYPCVTVFLYLGLSPMLNTVFDNFTTKFCRCSCRGRRNAVASA</sequence>
<keyword evidence="1" id="KW-0472">Membrane</keyword>
<organism evidence="2 3">
    <name type="scientific">Trichuris trichiura</name>
    <name type="common">Whipworm</name>
    <name type="synonym">Trichocephalus trichiurus</name>
    <dbReference type="NCBI Taxonomy" id="36087"/>
    <lineage>
        <taxon>Eukaryota</taxon>
        <taxon>Metazoa</taxon>
        <taxon>Ecdysozoa</taxon>
        <taxon>Nematoda</taxon>
        <taxon>Enoplea</taxon>
        <taxon>Dorylaimia</taxon>
        <taxon>Trichinellida</taxon>
        <taxon>Trichuridae</taxon>
        <taxon>Trichuris</taxon>
    </lineage>
</organism>
<keyword evidence="1" id="KW-1133">Transmembrane helix</keyword>
<dbReference type="OrthoDB" id="5916260at2759"/>
<dbReference type="AlphaFoldDB" id="A0A077Z341"/>
<dbReference type="EMBL" id="HG805841">
    <property type="protein sequence ID" value="CDW53110.1"/>
    <property type="molecule type" value="Genomic_DNA"/>
</dbReference>
<evidence type="ECO:0008006" key="4">
    <source>
        <dbReference type="Google" id="ProtNLM"/>
    </source>
</evidence>
<feature type="transmembrane region" description="Helical" evidence="1">
    <location>
        <begin position="279"/>
        <end position="305"/>
    </location>
</feature>
<reference evidence="2" key="2">
    <citation type="submission" date="2014-03" db="EMBL/GenBank/DDBJ databases">
        <title>The whipworm genome and dual-species transcriptomics of an intimate host-pathogen interaction.</title>
        <authorList>
            <person name="Foth B.J."/>
            <person name="Tsai I.J."/>
            <person name="Reid A.J."/>
            <person name="Bancroft A.J."/>
            <person name="Nichol S."/>
            <person name="Tracey A."/>
            <person name="Holroyd N."/>
            <person name="Cotton J.A."/>
            <person name="Stanley E.J."/>
            <person name="Zarowiecki M."/>
            <person name="Liu J.Z."/>
            <person name="Huckvale T."/>
            <person name="Cooper P.J."/>
            <person name="Grencis R.K."/>
            <person name="Berriman M."/>
        </authorList>
    </citation>
    <scope>NUCLEOTIDE SEQUENCE [LARGE SCALE GENOMIC DNA]</scope>
</reference>
<keyword evidence="1" id="KW-0812">Transmembrane</keyword>
<evidence type="ECO:0000313" key="2">
    <source>
        <dbReference type="EMBL" id="CDW53110.1"/>
    </source>
</evidence>
<accession>A0A077Z341</accession>
<proteinExistence type="predicted"/>
<feature type="transmembrane region" description="Helical" evidence="1">
    <location>
        <begin position="240"/>
        <end position="267"/>
    </location>
</feature>
<feature type="transmembrane region" description="Helical" evidence="1">
    <location>
        <begin position="325"/>
        <end position="346"/>
    </location>
</feature>
<evidence type="ECO:0000256" key="1">
    <source>
        <dbReference type="SAM" id="Phobius"/>
    </source>
</evidence>
<keyword evidence="3" id="KW-1185">Reference proteome</keyword>
<gene>
    <name evidence="2" type="ORF">TTRE_0000137301</name>
</gene>
<name>A0A077Z341_TRITR</name>
<protein>
    <recommendedName>
        <fullName evidence="4">G-protein coupled receptors family 1 profile domain-containing protein</fullName>
    </recommendedName>
</protein>
<dbReference type="Proteomes" id="UP000030665">
    <property type="component" value="Unassembled WGS sequence"/>
</dbReference>
<feature type="transmembrane region" description="Helical" evidence="1">
    <location>
        <begin position="200"/>
        <end position="220"/>
    </location>
</feature>